<dbReference type="EMBL" id="UFXS01000001">
    <property type="protein sequence ID" value="STD54082.1"/>
    <property type="molecule type" value="Genomic_DNA"/>
</dbReference>
<dbReference type="Proteomes" id="UP000254737">
    <property type="component" value="Unassembled WGS sequence"/>
</dbReference>
<evidence type="ECO:0008006" key="3">
    <source>
        <dbReference type="Google" id="ProtNLM"/>
    </source>
</evidence>
<name>A0A376G3L4_9FLAO</name>
<reference evidence="1 2" key="1">
    <citation type="submission" date="2018-06" db="EMBL/GenBank/DDBJ databases">
        <authorList>
            <consortium name="Pathogen Informatics"/>
            <person name="Doyle S."/>
        </authorList>
    </citation>
    <scope>NUCLEOTIDE SEQUENCE [LARGE SCALE GENOMIC DNA]</scope>
    <source>
        <strain evidence="1 2">NCTC13456</strain>
    </source>
</reference>
<gene>
    <name evidence="1" type="ORF">NCTC13456_00830</name>
</gene>
<dbReference type="RefSeq" id="WP_114998907.1">
    <property type="nucleotide sequence ID" value="NZ_UFXS01000001.1"/>
</dbReference>
<protein>
    <recommendedName>
        <fullName evidence="3">Lipopolysaccharide biosynthesis protein</fullName>
    </recommendedName>
</protein>
<evidence type="ECO:0000313" key="1">
    <source>
        <dbReference type="EMBL" id="STD54082.1"/>
    </source>
</evidence>
<accession>A0A376G3L4</accession>
<sequence length="332" mass="40638">MNVKSRILIVNPLFRNLFISNCKDILKDKFDIDEFFIDYNVHYNKFTIFYHKIVNLFNIHFLKKRDYYKRLEKKRQNNYYQNCLKNIRYNYYEKVLFCRGDRIPIFVLDRLAKQAKELINYQCDGVEMCPDIFDKKNYFTKIFSFEKDDIINYPNLKMSFITNFYFRNHNNALAQIEYDFYYLGVGIEQRIKILSEFDKLFSSYKKRFLLSYFKPRENNKSIEYFTNPIDYKTNIEDTQKATCLIDLKLDSHNGLSFRFFEALYYNKKLITNNKDVVNYDFYNSNNILIVDYNNIVKDDVERFLQLEYIKIDQNIVEKYAFDIWLKRILNLE</sequence>
<dbReference type="AlphaFoldDB" id="A0A376G3L4"/>
<proteinExistence type="predicted"/>
<organism evidence="1 2">
    <name type="scientific">Empedobacter falsenii</name>
    <dbReference type="NCBI Taxonomy" id="343874"/>
    <lineage>
        <taxon>Bacteria</taxon>
        <taxon>Pseudomonadati</taxon>
        <taxon>Bacteroidota</taxon>
        <taxon>Flavobacteriia</taxon>
        <taxon>Flavobacteriales</taxon>
        <taxon>Weeksellaceae</taxon>
        <taxon>Empedobacter</taxon>
    </lineage>
</organism>
<evidence type="ECO:0000313" key="2">
    <source>
        <dbReference type="Proteomes" id="UP000254737"/>
    </source>
</evidence>